<name>A0A211YSY9_9PROT</name>
<feature type="compositionally biased region" description="Pro residues" evidence="1">
    <location>
        <begin position="41"/>
        <end position="54"/>
    </location>
</feature>
<gene>
    <name evidence="2" type="ORF">BWR60_35460</name>
</gene>
<dbReference type="Proteomes" id="UP000196655">
    <property type="component" value="Unassembled WGS sequence"/>
</dbReference>
<comment type="caution">
    <text evidence="2">The sequence shown here is derived from an EMBL/GenBank/DDBJ whole genome shotgun (WGS) entry which is preliminary data.</text>
</comment>
<reference evidence="3" key="1">
    <citation type="submission" date="2017-05" db="EMBL/GenBank/DDBJ databases">
        <authorList>
            <person name="Macchi M."/>
            <person name="Festa S."/>
            <person name="Coppotelli B.M."/>
            <person name="Morelli I.S."/>
        </authorList>
    </citation>
    <scope>NUCLEOTIDE SEQUENCE [LARGE SCALE GENOMIC DNA]</scope>
    <source>
        <strain evidence="3">I</strain>
    </source>
</reference>
<organism evidence="2 3">
    <name type="scientific">Inquilinus limosus</name>
    <dbReference type="NCBI Taxonomy" id="171674"/>
    <lineage>
        <taxon>Bacteria</taxon>
        <taxon>Pseudomonadati</taxon>
        <taxon>Pseudomonadota</taxon>
        <taxon>Alphaproteobacteria</taxon>
        <taxon>Rhodospirillales</taxon>
        <taxon>Rhodospirillaceae</taxon>
        <taxon>Inquilinus</taxon>
    </lineage>
</organism>
<dbReference type="EMBL" id="NHON01000183">
    <property type="protein sequence ID" value="OWJ56034.1"/>
    <property type="molecule type" value="Genomic_DNA"/>
</dbReference>
<dbReference type="AlphaFoldDB" id="A0A211YSY9"/>
<accession>A0A211YSY9</accession>
<feature type="non-terminal residue" evidence="2">
    <location>
        <position position="1"/>
    </location>
</feature>
<evidence type="ECO:0000313" key="3">
    <source>
        <dbReference type="Proteomes" id="UP000196655"/>
    </source>
</evidence>
<feature type="region of interest" description="Disordered" evidence="1">
    <location>
        <begin position="24"/>
        <end position="87"/>
    </location>
</feature>
<evidence type="ECO:0000256" key="1">
    <source>
        <dbReference type="SAM" id="MobiDB-lite"/>
    </source>
</evidence>
<protein>
    <submittedName>
        <fullName evidence="2">Uncharacterized protein</fullName>
    </submittedName>
</protein>
<keyword evidence="3" id="KW-1185">Reference proteome</keyword>
<evidence type="ECO:0000313" key="2">
    <source>
        <dbReference type="EMBL" id="OWJ56034.1"/>
    </source>
</evidence>
<sequence length="96" mass="10357">AGETYIIDTATGDIFDQNWTLFRTLPMDDRPPDTGGAAAPPATPPPATAPPDPGGEPSGTAAPGEDADEAERKRLRRERDAEGRRMMMMAHIFRHA</sequence>
<proteinExistence type="predicted"/>